<keyword evidence="1" id="KW-0823">Tryptophan catabolism</keyword>
<feature type="binding site" evidence="1">
    <location>
        <position position="247"/>
    </location>
    <ligand>
        <name>substrate</name>
    </ligand>
</feature>
<protein>
    <recommendedName>
        <fullName evidence="1">Tryptophan 2,3-dioxygenase</fullName>
        <shortName evidence="1">TDO</shortName>
        <ecNumber evidence="1">1.13.11.11</ecNumber>
    </recommendedName>
    <alternativeName>
        <fullName evidence="1">Tryptamin 2,3-dioxygenase</fullName>
    </alternativeName>
    <alternativeName>
        <fullName evidence="1">Tryptophan oxygenase</fullName>
        <shortName evidence="1">TO</shortName>
        <shortName evidence="1">TRPO</shortName>
    </alternativeName>
    <alternativeName>
        <fullName evidence="1">Tryptophan pyrrolase</fullName>
    </alternativeName>
    <alternativeName>
        <fullName evidence="1">Tryptophanase</fullName>
    </alternativeName>
</protein>
<comment type="pathway">
    <text evidence="1">Amino-acid degradation; L-tryptophan degradation via kynurenine pathway; L-kynurenine from L-tryptophan: step 1/2.</text>
</comment>
<evidence type="ECO:0000256" key="1">
    <source>
        <dbReference type="HAMAP-Rule" id="MF_01972"/>
    </source>
</evidence>
<comment type="catalytic activity">
    <reaction evidence="1">
        <text>L-tryptophan + O2 = N-formyl-L-kynurenine</text>
        <dbReference type="Rhea" id="RHEA:24536"/>
        <dbReference type="ChEBI" id="CHEBI:15379"/>
        <dbReference type="ChEBI" id="CHEBI:57912"/>
        <dbReference type="ChEBI" id="CHEBI:58629"/>
        <dbReference type="EC" id="1.13.11.11"/>
    </reaction>
</comment>
<organism evidence="2 3">
    <name type="scientific">Streptomyces polychromogenes</name>
    <dbReference type="NCBI Taxonomy" id="67342"/>
    <lineage>
        <taxon>Bacteria</taxon>
        <taxon>Bacillati</taxon>
        <taxon>Actinomycetota</taxon>
        <taxon>Actinomycetes</taxon>
        <taxon>Kitasatosporales</taxon>
        <taxon>Streptomycetaceae</taxon>
        <taxon>Streptomyces</taxon>
    </lineage>
</organism>
<comment type="similarity">
    <text evidence="1">Belongs to the tryptophan 2,3-dioxygenase family.</text>
</comment>
<keyword evidence="1" id="KW-0479">Metal-binding</keyword>
<comment type="function">
    <text evidence="1">Heme-dependent dioxygenase that catalyzes the oxidative cleavage of the L-tryptophan (L-Trp) pyrrole ring and converts L-tryptophan to N-formyl-L-kynurenine. Catalyzes the oxidative cleavage of the indole moiety.</text>
</comment>
<dbReference type="EC" id="1.13.11.11" evidence="1"/>
<keyword evidence="1" id="KW-0223">Dioxygenase</keyword>
<dbReference type="InterPro" id="IPR037217">
    <property type="entry name" value="Trp/Indoleamine_2_3_dOase-like"/>
</dbReference>
<name>A0ABP3EQG3_9ACTN</name>
<dbReference type="EMBL" id="BAAABV010000006">
    <property type="protein sequence ID" value="GAA0272180.1"/>
    <property type="molecule type" value="Genomic_DNA"/>
</dbReference>
<dbReference type="SUPFAM" id="SSF140959">
    <property type="entry name" value="Indolic compounds 2,3-dioxygenase-like"/>
    <property type="match status" value="1"/>
</dbReference>
<comment type="caution">
    <text evidence="2">The sequence shown here is derived from an EMBL/GenBank/DDBJ whole genome shotgun (WGS) entry which is preliminary data.</text>
</comment>
<keyword evidence="1" id="KW-0560">Oxidoreductase</keyword>
<feature type="binding site" description="axial binding residue" evidence="1">
    <location>
        <position position="233"/>
    </location>
    <ligand>
        <name>heme</name>
        <dbReference type="ChEBI" id="CHEBI:30413"/>
    </ligand>
    <ligandPart>
        <name>Fe</name>
        <dbReference type="ChEBI" id="CHEBI:18248"/>
    </ligandPart>
</feature>
<keyword evidence="1" id="KW-0408">Iron</keyword>
<sequence length="275" mass="31466">MDHPSDLTMESGDGSNPFVRYVGSEVLLSLQNLRTDAETEPSFLITTQVNELLFKLAHIESVRARDQLEDDDVAGALRTLRRLRNVYTALNGSWDVLTSLSPTEYAEFRDALGEGSGFQSYMYRHMEFLLGHKVAMMAEGHRGHQPTYRDLLRSLGEMSLYDAALRLLWRRGLPVPRDSVERDWSEAVPPVREEIVEVWRTVYTEQDKYADVYLLAEALVDVAFDLCRWRNTHLLSVERLLGSKTGTAGSSGANWLRRVAEQRFFPELWAVRARL</sequence>
<evidence type="ECO:0000313" key="2">
    <source>
        <dbReference type="EMBL" id="GAA0272180.1"/>
    </source>
</evidence>
<evidence type="ECO:0000313" key="3">
    <source>
        <dbReference type="Proteomes" id="UP001501867"/>
    </source>
</evidence>
<accession>A0ABP3EQG3</accession>
<dbReference type="Proteomes" id="UP001501867">
    <property type="component" value="Unassembled WGS sequence"/>
</dbReference>
<feature type="binding site" evidence="1">
    <location>
        <position position="109"/>
    </location>
    <ligand>
        <name>substrate</name>
    </ligand>
</feature>
<dbReference type="PANTHER" id="PTHR10138">
    <property type="entry name" value="TRYPTOPHAN 2,3-DIOXYGENASE"/>
    <property type="match status" value="1"/>
</dbReference>
<dbReference type="Pfam" id="PF03301">
    <property type="entry name" value="Trp_dioxygenase"/>
    <property type="match status" value="2"/>
</dbReference>
<dbReference type="HAMAP" id="MF_01972">
    <property type="entry name" value="T23O"/>
    <property type="match status" value="1"/>
</dbReference>
<comment type="cofactor">
    <cofactor evidence="1">
        <name>heme</name>
        <dbReference type="ChEBI" id="CHEBI:30413"/>
    </cofactor>
    <text evidence="1">Binds 1 heme group per subunit.</text>
</comment>
<comment type="caution">
    <text evidence="1">Lacks conserved residue(s) required for the propagation of feature annotation.</text>
</comment>
<dbReference type="PANTHER" id="PTHR10138:SF0">
    <property type="entry name" value="TRYPTOPHAN 2,3-DIOXYGENASE"/>
    <property type="match status" value="1"/>
</dbReference>
<keyword evidence="3" id="KW-1185">Reference proteome</keyword>
<proteinExistence type="inferred from homology"/>
<dbReference type="RefSeq" id="WP_344152182.1">
    <property type="nucleotide sequence ID" value="NZ_BAAABV010000006.1"/>
</dbReference>
<feature type="binding site" evidence="1">
    <location>
        <position position="105"/>
    </location>
    <ligand>
        <name>substrate</name>
    </ligand>
</feature>
<keyword evidence="1" id="KW-0349">Heme</keyword>
<dbReference type="InterPro" id="IPR004981">
    <property type="entry name" value="Trp_2_3_dOase"/>
</dbReference>
<reference evidence="3" key="1">
    <citation type="journal article" date="2019" name="Int. J. Syst. Evol. Microbiol.">
        <title>The Global Catalogue of Microorganisms (GCM) 10K type strain sequencing project: providing services to taxonomists for standard genome sequencing and annotation.</title>
        <authorList>
            <consortium name="The Broad Institute Genomics Platform"/>
            <consortium name="The Broad Institute Genome Sequencing Center for Infectious Disease"/>
            <person name="Wu L."/>
            <person name="Ma J."/>
        </authorList>
    </citation>
    <scope>NUCLEOTIDE SEQUENCE [LARGE SCALE GENOMIC DNA]</scope>
    <source>
        <strain evidence="3">JCM 4505</strain>
    </source>
</reference>
<gene>
    <name evidence="1" type="primary">kynA</name>
    <name evidence="2" type="ORF">GCM10010302_07210</name>
</gene>
<comment type="subunit">
    <text evidence="1">Homotetramer.</text>
</comment>
<dbReference type="Gene3D" id="1.20.58.480">
    <property type="match status" value="1"/>
</dbReference>